<evidence type="ECO:0000313" key="2">
    <source>
        <dbReference type="Proteomes" id="UP000095492"/>
    </source>
</evidence>
<dbReference type="STRING" id="39490.ERS852448_01915"/>
<dbReference type="AlphaFoldDB" id="A0A173U853"/>
<protein>
    <submittedName>
        <fullName evidence="1">Uncharacterized protein</fullName>
    </submittedName>
</protein>
<evidence type="ECO:0000313" key="1">
    <source>
        <dbReference type="EMBL" id="CUN11101.1"/>
    </source>
</evidence>
<reference evidence="1 2" key="1">
    <citation type="submission" date="2015-09" db="EMBL/GenBank/DDBJ databases">
        <authorList>
            <consortium name="Pathogen Informatics"/>
        </authorList>
    </citation>
    <scope>NUCLEOTIDE SEQUENCE [LARGE SCALE GENOMIC DNA]</scope>
    <source>
        <strain evidence="1 2">2789STDY5608891</strain>
    </source>
</reference>
<organism evidence="1 2">
    <name type="scientific">Eubacterium ramulus</name>
    <dbReference type="NCBI Taxonomy" id="39490"/>
    <lineage>
        <taxon>Bacteria</taxon>
        <taxon>Bacillati</taxon>
        <taxon>Bacillota</taxon>
        <taxon>Clostridia</taxon>
        <taxon>Eubacteriales</taxon>
        <taxon>Eubacteriaceae</taxon>
        <taxon>Eubacterium</taxon>
    </lineage>
</organism>
<accession>A0A173U853</accession>
<gene>
    <name evidence="1" type="ORF">ERS852448_01915</name>
</gene>
<dbReference type="Proteomes" id="UP000095492">
    <property type="component" value="Unassembled WGS sequence"/>
</dbReference>
<name>A0A173U853_EUBRA</name>
<sequence>MNEEKHWKMPDLIRMNMISKEGAFTMAKVFITLTGANHYDDKGHKTGHSNPGILGGWNHYDA</sequence>
<dbReference type="EMBL" id="CYYA01000012">
    <property type="protein sequence ID" value="CUN11101.1"/>
    <property type="molecule type" value="Genomic_DNA"/>
</dbReference>
<proteinExistence type="predicted"/>